<name>A0ABM4CDH8_HYDVU</name>
<dbReference type="Pfam" id="PF15477">
    <property type="entry name" value="SMAP"/>
    <property type="match status" value="1"/>
</dbReference>
<comment type="similarity">
    <text evidence="1">Belongs to the SMAP family.</text>
</comment>
<organism evidence="5 7">
    <name type="scientific">Hydra vulgaris</name>
    <name type="common">Hydra</name>
    <name type="synonym">Hydra attenuata</name>
    <dbReference type="NCBI Taxonomy" id="6087"/>
    <lineage>
        <taxon>Eukaryota</taxon>
        <taxon>Metazoa</taxon>
        <taxon>Cnidaria</taxon>
        <taxon>Hydrozoa</taxon>
        <taxon>Hydroidolina</taxon>
        <taxon>Anthoathecata</taxon>
        <taxon>Aplanulata</taxon>
        <taxon>Hydridae</taxon>
        <taxon>Hydra</taxon>
    </lineage>
</organism>
<dbReference type="PANTHER" id="PTHR22175:SF0">
    <property type="entry name" value="SMALL ACIDIC PROTEIN"/>
    <property type="match status" value="1"/>
</dbReference>
<dbReference type="InterPro" id="IPR028124">
    <property type="entry name" value="SMAP_dom"/>
</dbReference>
<feature type="region of interest" description="Disordered" evidence="3">
    <location>
        <begin position="196"/>
        <end position="217"/>
    </location>
</feature>
<dbReference type="PANTHER" id="PTHR22175">
    <property type="entry name" value="SMALL ACIDIC PROTEIN-RELATED"/>
    <property type="match status" value="1"/>
</dbReference>
<feature type="domain" description="Small acidic protein-like" evidence="4">
    <location>
        <begin position="127"/>
        <end position="198"/>
    </location>
</feature>
<evidence type="ECO:0000313" key="7">
    <source>
        <dbReference type="RefSeq" id="XP_065659732.1"/>
    </source>
</evidence>
<dbReference type="InterPro" id="IPR026714">
    <property type="entry name" value="SMAP"/>
</dbReference>
<proteinExistence type="inferred from homology"/>
<feature type="compositionally biased region" description="Basic and acidic residues" evidence="3">
    <location>
        <begin position="70"/>
        <end position="86"/>
    </location>
</feature>
<protein>
    <recommendedName>
        <fullName evidence="2">Small acidic protein</fullName>
    </recommendedName>
</protein>
<evidence type="ECO:0000256" key="3">
    <source>
        <dbReference type="SAM" id="MobiDB-lite"/>
    </source>
</evidence>
<feature type="region of interest" description="Disordered" evidence="3">
    <location>
        <begin position="1"/>
        <end position="134"/>
    </location>
</feature>
<evidence type="ECO:0000313" key="6">
    <source>
        <dbReference type="RefSeq" id="XP_065659731.1"/>
    </source>
</evidence>
<evidence type="ECO:0000313" key="9">
    <source>
        <dbReference type="RefSeq" id="XP_065659734.1"/>
    </source>
</evidence>
<evidence type="ECO:0000256" key="2">
    <source>
        <dbReference type="ARBA" id="ARBA00016161"/>
    </source>
</evidence>
<gene>
    <name evidence="6 7 8 9" type="primary">LOC100208709</name>
</gene>
<keyword evidence="5" id="KW-1185">Reference proteome</keyword>
<dbReference type="RefSeq" id="XP_065659734.1">
    <property type="nucleotide sequence ID" value="XM_065803662.1"/>
</dbReference>
<evidence type="ECO:0000256" key="1">
    <source>
        <dbReference type="ARBA" id="ARBA00006502"/>
    </source>
</evidence>
<dbReference type="RefSeq" id="XP_065659733.1">
    <property type="nucleotide sequence ID" value="XM_065803661.1"/>
</dbReference>
<reference evidence="6 7" key="1">
    <citation type="submission" date="2025-05" db="UniProtKB">
        <authorList>
            <consortium name="RefSeq"/>
        </authorList>
    </citation>
    <scope>IDENTIFICATION</scope>
</reference>
<evidence type="ECO:0000259" key="4">
    <source>
        <dbReference type="Pfam" id="PF15477"/>
    </source>
</evidence>
<feature type="compositionally biased region" description="Basic and acidic residues" evidence="3">
    <location>
        <begin position="32"/>
        <end position="43"/>
    </location>
</feature>
<feature type="compositionally biased region" description="Basic and acidic residues" evidence="3">
    <location>
        <begin position="93"/>
        <end position="111"/>
    </location>
</feature>
<evidence type="ECO:0000313" key="8">
    <source>
        <dbReference type="RefSeq" id="XP_065659733.1"/>
    </source>
</evidence>
<evidence type="ECO:0000313" key="5">
    <source>
        <dbReference type="Proteomes" id="UP001652625"/>
    </source>
</evidence>
<dbReference type="RefSeq" id="XP_065659732.1">
    <property type="nucleotide sequence ID" value="XM_065803660.1"/>
</dbReference>
<dbReference type="Proteomes" id="UP001652625">
    <property type="component" value="Chromosome 08"/>
</dbReference>
<dbReference type="RefSeq" id="XP_065659731.1">
    <property type="nucleotide sequence ID" value="XM_065803659.1"/>
</dbReference>
<feature type="compositionally biased region" description="Basic residues" evidence="3">
    <location>
        <begin position="59"/>
        <end position="69"/>
    </location>
</feature>
<accession>A0ABM4CDH8</accession>
<dbReference type="GeneID" id="100208709"/>
<sequence>MSTDKKKHRCDEENSNEALVVKKKKKSSTECGFDKKFKDRDDTAESYQDSSEATENSTKKKKKSKKPKKEKSDIKKNDSVSEECKPDKKKIKKNTERSEENLKESRSSKSSEEDESNEEKRPYAGQWSEVNLGSGDRKDKFLRLLGGYKSSNIEKQEKKKFSKFAFSKKKEESLNDNLEKQYETAWSITREKRGLGLGFDNSATNEEKKPSFSWSQI</sequence>